<accession>A0A179D2M8</accession>
<dbReference type="STRING" id="999894.TDIS_1735"/>
<keyword evidence="2" id="KW-1185">Reference proteome</keyword>
<dbReference type="Proteomes" id="UP000078390">
    <property type="component" value="Unassembled WGS sequence"/>
</dbReference>
<dbReference type="AlphaFoldDB" id="A0A179D2M8"/>
<comment type="caution">
    <text evidence="1">The sequence shown here is derived from an EMBL/GenBank/DDBJ whole genome shotgun (WGS) entry which is preliminary data.</text>
</comment>
<name>A0A179D2M8_9BACT</name>
<dbReference type="EMBL" id="LWLG01000014">
    <property type="protein sequence ID" value="OAQ20233.1"/>
    <property type="molecule type" value="Genomic_DNA"/>
</dbReference>
<reference evidence="1 2" key="1">
    <citation type="submission" date="2016-04" db="EMBL/GenBank/DDBJ databases">
        <title>Genome analysis of Thermosulfurimonas dismutans, the first thermophilic sulfur-disproportionating bacterium of the phylum Thermodesulfobacteria.</title>
        <authorList>
            <person name="Mardanov A.V."/>
            <person name="Beletsky A.V."/>
            <person name="Kadnikov V.V."/>
            <person name="Slobodkin A.I."/>
            <person name="Ravin N.V."/>
        </authorList>
    </citation>
    <scope>NUCLEOTIDE SEQUENCE [LARGE SCALE GENOMIC DNA]</scope>
    <source>
        <strain evidence="1 2">S95</strain>
    </source>
</reference>
<evidence type="ECO:0000313" key="2">
    <source>
        <dbReference type="Proteomes" id="UP000078390"/>
    </source>
</evidence>
<sequence length="37" mass="4007">MVPGAGLEPSRRVTPEDDLSFTVQNLKPKNIDLLGVV</sequence>
<evidence type="ECO:0000313" key="1">
    <source>
        <dbReference type="EMBL" id="OAQ20233.1"/>
    </source>
</evidence>
<organism evidence="1 2">
    <name type="scientific">Thermosulfurimonas dismutans</name>
    <dbReference type="NCBI Taxonomy" id="999894"/>
    <lineage>
        <taxon>Bacteria</taxon>
        <taxon>Pseudomonadati</taxon>
        <taxon>Thermodesulfobacteriota</taxon>
        <taxon>Thermodesulfobacteria</taxon>
        <taxon>Thermodesulfobacteriales</taxon>
        <taxon>Thermodesulfobacteriaceae</taxon>
        <taxon>Thermosulfurimonas</taxon>
    </lineage>
</organism>
<proteinExistence type="predicted"/>
<protein>
    <submittedName>
        <fullName evidence="1">Uncharacterized protein</fullName>
    </submittedName>
</protein>
<gene>
    <name evidence="1" type="ORF">TDIS_1735</name>
</gene>